<evidence type="ECO:0000313" key="2">
    <source>
        <dbReference type="EMBL" id="RWQ97575.1"/>
    </source>
</evidence>
<feature type="compositionally biased region" description="Basic and acidic residues" evidence="1">
    <location>
        <begin position="172"/>
        <end position="190"/>
    </location>
</feature>
<feature type="region of interest" description="Disordered" evidence="1">
    <location>
        <begin position="1"/>
        <end position="31"/>
    </location>
</feature>
<dbReference type="RefSeq" id="XP_028487220.1">
    <property type="nucleotide sequence ID" value="XM_028625436.1"/>
</dbReference>
<proteinExistence type="predicted"/>
<sequence>MATLLPFKSPKRKRETSESDCYSPSASPPSTISISSFQEACLREEEGGYSPRTAVAGRLRELAIRGEYVPNPDFEIYNPLEDIKQTSGQVAFGLPTSGDADMPASSSSAQSDHVSSAQSNAISDTQDTDSGMKTPTSSSDATPSHSPRKKRPIKKPIKPRSRRKSPPLASKASEDTLTWHDSEITGHEPNDPNDDGYGINGIGFKPTAAIAWARSQKRQKQVSDWKTREAREERERRRERREGMNRENASNVPEKVVQKRVKFSTDDLVH</sequence>
<keyword evidence="3" id="KW-1185">Reference proteome</keyword>
<feature type="compositionally biased region" description="Low complexity" evidence="1">
    <location>
        <begin position="97"/>
        <end position="119"/>
    </location>
</feature>
<protein>
    <submittedName>
        <fullName evidence="2">Uncharacterized protein</fullName>
    </submittedName>
</protein>
<dbReference type="VEuPathDB" id="FungiDB:C8Q69DRAFT_141473"/>
<comment type="caution">
    <text evidence="2">The sequence shown here is derived from an EMBL/GenBank/DDBJ whole genome shotgun (WGS) entry which is preliminary data.</text>
</comment>
<accession>A0A443I0I1</accession>
<dbReference type="AlphaFoldDB" id="A0A443I0I1"/>
<organism evidence="2 3">
    <name type="scientific">Byssochlamys spectabilis</name>
    <name type="common">Paecilomyces variotii</name>
    <dbReference type="NCBI Taxonomy" id="264951"/>
    <lineage>
        <taxon>Eukaryota</taxon>
        <taxon>Fungi</taxon>
        <taxon>Dikarya</taxon>
        <taxon>Ascomycota</taxon>
        <taxon>Pezizomycotina</taxon>
        <taxon>Eurotiomycetes</taxon>
        <taxon>Eurotiomycetidae</taxon>
        <taxon>Eurotiales</taxon>
        <taxon>Thermoascaceae</taxon>
        <taxon>Paecilomyces</taxon>
    </lineage>
</organism>
<dbReference type="STRING" id="264951.A0A443I0I1"/>
<dbReference type="GeneID" id="39594713"/>
<evidence type="ECO:0000256" key="1">
    <source>
        <dbReference type="SAM" id="MobiDB-lite"/>
    </source>
</evidence>
<dbReference type="Proteomes" id="UP000283841">
    <property type="component" value="Unassembled WGS sequence"/>
</dbReference>
<feature type="compositionally biased region" description="Basic residues" evidence="1">
    <location>
        <begin position="146"/>
        <end position="165"/>
    </location>
</feature>
<dbReference type="EMBL" id="RCNU01000002">
    <property type="protein sequence ID" value="RWQ97575.1"/>
    <property type="molecule type" value="Genomic_DNA"/>
</dbReference>
<gene>
    <name evidence="2" type="ORF">C8Q69DRAFT_141473</name>
</gene>
<name>A0A443I0I1_BYSSP</name>
<feature type="region of interest" description="Disordered" evidence="1">
    <location>
        <begin position="88"/>
        <end position="270"/>
    </location>
</feature>
<feature type="compositionally biased region" description="Basic and acidic residues" evidence="1">
    <location>
        <begin position="221"/>
        <end position="245"/>
    </location>
</feature>
<evidence type="ECO:0000313" key="3">
    <source>
        <dbReference type="Proteomes" id="UP000283841"/>
    </source>
</evidence>
<reference evidence="2 3" key="1">
    <citation type="journal article" date="2018" name="Front. Microbiol.">
        <title>Genomic and genetic insights into a cosmopolitan fungus, Paecilomyces variotii (Eurotiales).</title>
        <authorList>
            <person name="Urquhart A.S."/>
            <person name="Mondo S.J."/>
            <person name="Makela M.R."/>
            <person name="Hane J.K."/>
            <person name="Wiebenga A."/>
            <person name="He G."/>
            <person name="Mihaltcheva S."/>
            <person name="Pangilinan J."/>
            <person name="Lipzen A."/>
            <person name="Barry K."/>
            <person name="de Vries R.P."/>
            <person name="Grigoriev I.V."/>
            <person name="Idnurm A."/>
        </authorList>
    </citation>
    <scope>NUCLEOTIDE SEQUENCE [LARGE SCALE GENOMIC DNA]</scope>
    <source>
        <strain evidence="2 3">CBS 101075</strain>
    </source>
</reference>
<feature type="compositionally biased region" description="Polar residues" evidence="1">
    <location>
        <begin position="120"/>
        <end position="145"/>
    </location>
</feature>